<proteinExistence type="predicted"/>
<name>A0A850CET5_9ACTN</name>
<evidence type="ECO:0000313" key="3">
    <source>
        <dbReference type="Proteomes" id="UP000574690"/>
    </source>
</evidence>
<keyword evidence="1" id="KW-0472">Membrane</keyword>
<feature type="transmembrane region" description="Helical" evidence="1">
    <location>
        <begin position="41"/>
        <end position="60"/>
    </location>
</feature>
<keyword evidence="1" id="KW-0812">Transmembrane</keyword>
<comment type="caution">
    <text evidence="2">The sequence shown here is derived from an EMBL/GenBank/DDBJ whole genome shotgun (WGS) entry which is preliminary data.</text>
</comment>
<keyword evidence="1" id="KW-1133">Transmembrane helix</keyword>
<evidence type="ECO:0008006" key="4">
    <source>
        <dbReference type="Google" id="ProtNLM"/>
    </source>
</evidence>
<protein>
    <recommendedName>
        <fullName evidence="4">PH (Pleckstrin Homology) domain-containing protein</fullName>
    </recommendedName>
</protein>
<evidence type="ECO:0000313" key="2">
    <source>
        <dbReference type="EMBL" id="NUQ90594.1"/>
    </source>
</evidence>
<reference evidence="2 3" key="1">
    <citation type="submission" date="2020-05" db="EMBL/GenBank/DDBJ databases">
        <title>DNA-SIP metagenomic assembled genomes.</title>
        <authorList>
            <person name="Yu J."/>
        </authorList>
    </citation>
    <scope>NUCLEOTIDE SEQUENCE [LARGE SCALE GENOMIC DNA]</scope>
    <source>
        <strain evidence="2">Bin5.27</strain>
    </source>
</reference>
<evidence type="ECO:0000256" key="1">
    <source>
        <dbReference type="SAM" id="Phobius"/>
    </source>
</evidence>
<gene>
    <name evidence="2" type="ORF">HOQ43_19295</name>
</gene>
<feature type="transmembrane region" description="Helical" evidence="1">
    <location>
        <begin position="16"/>
        <end position="35"/>
    </location>
</feature>
<dbReference type="AlphaFoldDB" id="A0A850CET5"/>
<accession>A0A850CET5</accession>
<dbReference type="EMBL" id="JABFXE010000807">
    <property type="protein sequence ID" value="NUQ90594.1"/>
    <property type="molecule type" value="Genomic_DNA"/>
</dbReference>
<sequence>MTYPPAPQTLKVRYKTWYPVLFTVVGAVWTVVGVLNLLVGAFAIGIITGPLFLLIGILTFSNPYASYEPATGTVYLHSPLGFKAATYGAAKGERLWFDGTNVLRILPDGRQKKVNLKIGRPEEVAQVVQAVGAAQQQAPQQ</sequence>
<dbReference type="Proteomes" id="UP000574690">
    <property type="component" value="Unassembled WGS sequence"/>
</dbReference>
<organism evidence="2 3">
    <name type="scientific">Glycomyces artemisiae</name>
    <dbReference type="NCBI Taxonomy" id="1076443"/>
    <lineage>
        <taxon>Bacteria</taxon>
        <taxon>Bacillati</taxon>
        <taxon>Actinomycetota</taxon>
        <taxon>Actinomycetes</taxon>
        <taxon>Glycomycetales</taxon>
        <taxon>Glycomycetaceae</taxon>
        <taxon>Glycomyces</taxon>
    </lineage>
</organism>